<organism evidence="1 2">
    <name type="scientific">Dreissena polymorpha</name>
    <name type="common">Zebra mussel</name>
    <name type="synonym">Mytilus polymorpha</name>
    <dbReference type="NCBI Taxonomy" id="45954"/>
    <lineage>
        <taxon>Eukaryota</taxon>
        <taxon>Metazoa</taxon>
        <taxon>Spiralia</taxon>
        <taxon>Lophotrochozoa</taxon>
        <taxon>Mollusca</taxon>
        <taxon>Bivalvia</taxon>
        <taxon>Autobranchia</taxon>
        <taxon>Heteroconchia</taxon>
        <taxon>Euheterodonta</taxon>
        <taxon>Imparidentia</taxon>
        <taxon>Neoheterodontei</taxon>
        <taxon>Myida</taxon>
        <taxon>Dreissenoidea</taxon>
        <taxon>Dreissenidae</taxon>
        <taxon>Dreissena</taxon>
    </lineage>
</organism>
<sequence>MRCQRYSSILPQDAVSELFVNTPARCGVRGIRQYYHIMRCQRYSSILPQDAVSEVLVFVNITT</sequence>
<accession>A0A9D4E5B0</accession>
<dbReference type="Proteomes" id="UP000828390">
    <property type="component" value="Unassembled WGS sequence"/>
</dbReference>
<comment type="caution">
    <text evidence="1">The sequence shown here is derived from an EMBL/GenBank/DDBJ whole genome shotgun (WGS) entry which is preliminary data.</text>
</comment>
<name>A0A9D4E5B0_DREPO</name>
<dbReference type="EMBL" id="JAIWYP010000009">
    <property type="protein sequence ID" value="KAH3773408.1"/>
    <property type="molecule type" value="Genomic_DNA"/>
</dbReference>
<dbReference type="AlphaFoldDB" id="A0A9D4E5B0"/>
<evidence type="ECO:0000313" key="2">
    <source>
        <dbReference type="Proteomes" id="UP000828390"/>
    </source>
</evidence>
<proteinExistence type="predicted"/>
<reference evidence="1" key="2">
    <citation type="submission" date="2020-11" db="EMBL/GenBank/DDBJ databases">
        <authorList>
            <person name="McCartney M.A."/>
            <person name="Auch B."/>
            <person name="Kono T."/>
            <person name="Mallez S."/>
            <person name="Becker A."/>
            <person name="Gohl D.M."/>
            <person name="Silverstein K.A.T."/>
            <person name="Koren S."/>
            <person name="Bechman K.B."/>
            <person name="Herman A."/>
            <person name="Abrahante J.E."/>
            <person name="Garbe J."/>
        </authorList>
    </citation>
    <scope>NUCLEOTIDE SEQUENCE</scope>
    <source>
        <strain evidence="1">Duluth1</strain>
        <tissue evidence="1">Whole animal</tissue>
    </source>
</reference>
<gene>
    <name evidence="1" type="ORF">DPMN_174768</name>
</gene>
<protein>
    <submittedName>
        <fullName evidence="1">Uncharacterized protein</fullName>
    </submittedName>
</protein>
<keyword evidence="2" id="KW-1185">Reference proteome</keyword>
<reference evidence="1" key="1">
    <citation type="journal article" date="2019" name="bioRxiv">
        <title>The Genome of the Zebra Mussel, Dreissena polymorpha: A Resource for Invasive Species Research.</title>
        <authorList>
            <person name="McCartney M.A."/>
            <person name="Auch B."/>
            <person name="Kono T."/>
            <person name="Mallez S."/>
            <person name="Zhang Y."/>
            <person name="Obille A."/>
            <person name="Becker A."/>
            <person name="Abrahante J.E."/>
            <person name="Garbe J."/>
            <person name="Badalamenti J.P."/>
            <person name="Herman A."/>
            <person name="Mangelson H."/>
            <person name="Liachko I."/>
            <person name="Sullivan S."/>
            <person name="Sone E.D."/>
            <person name="Koren S."/>
            <person name="Silverstein K.A.T."/>
            <person name="Beckman K.B."/>
            <person name="Gohl D.M."/>
        </authorList>
    </citation>
    <scope>NUCLEOTIDE SEQUENCE</scope>
    <source>
        <strain evidence="1">Duluth1</strain>
        <tissue evidence="1">Whole animal</tissue>
    </source>
</reference>
<evidence type="ECO:0000313" key="1">
    <source>
        <dbReference type="EMBL" id="KAH3773408.1"/>
    </source>
</evidence>